<dbReference type="GO" id="GO:0010468">
    <property type="term" value="P:regulation of gene expression"/>
    <property type="evidence" value="ECO:0007669"/>
    <property type="project" value="TreeGrafter"/>
</dbReference>
<feature type="domain" description="C2H2-type" evidence="13">
    <location>
        <begin position="505"/>
        <end position="532"/>
    </location>
</feature>
<dbReference type="InterPro" id="IPR036236">
    <property type="entry name" value="Znf_C2H2_sf"/>
</dbReference>
<feature type="domain" description="C2H2-type" evidence="13">
    <location>
        <begin position="561"/>
        <end position="586"/>
    </location>
</feature>
<dbReference type="SUPFAM" id="SSF57667">
    <property type="entry name" value="beta-beta-alpha zinc fingers"/>
    <property type="match status" value="4"/>
</dbReference>
<keyword evidence="6 11" id="KW-0863">Zinc-finger</keyword>
<evidence type="ECO:0000256" key="8">
    <source>
        <dbReference type="ARBA" id="ARBA00023015"/>
    </source>
</evidence>
<evidence type="ECO:0000256" key="2">
    <source>
        <dbReference type="ARBA" id="ARBA00004123"/>
    </source>
</evidence>
<evidence type="ECO:0000256" key="11">
    <source>
        <dbReference type="PROSITE-ProRule" id="PRU00042"/>
    </source>
</evidence>
<dbReference type="FunFam" id="3.30.160.60:FF:000100">
    <property type="entry name" value="Zinc finger 45-like"/>
    <property type="match status" value="1"/>
</dbReference>
<dbReference type="PROSITE" id="PS50157">
    <property type="entry name" value="ZINC_FINGER_C2H2_2"/>
    <property type="match status" value="7"/>
</dbReference>
<evidence type="ECO:0000313" key="15">
    <source>
        <dbReference type="Proteomes" id="UP000316079"/>
    </source>
</evidence>
<feature type="compositionally biased region" description="Basic and acidic residues" evidence="12">
    <location>
        <begin position="106"/>
        <end position="119"/>
    </location>
</feature>
<proteinExistence type="inferred from homology"/>
<feature type="domain" description="C2H2-type" evidence="13">
    <location>
        <begin position="231"/>
        <end position="258"/>
    </location>
</feature>
<feature type="compositionally biased region" description="Polar residues" evidence="12">
    <location>
        <begin position="124"/>
        <end position="135"/>
    </location>
</feature>
<comment type="function">
    <text evidence="1">May be involved in transcriptional regulation.</text>
</comment>
<evidence type="ECO:0000313" key="14">
    <source>
        <dbReference type="EMBL" id="TRY92159.1"/>
    </source>
</evidence>
<feature type="compositionally biased region" description="Basic and acidic residues" evidence="12">
    <location>
        <begin position="83"/>
        <end position="92"/>
    </location>
</feature>
<evidence type="ECO:0000256" key="7">
    <source>
        <dbReference type="ARBA" id="ARBA00022833"/>
    </source>
</evidence>
<feature type="region of interest" description="Disordered" evidence="12">
    <location>
        <begin position="313"/>
        <end position="338"/>
    </location>
</feature>
<keyword evidence="15" id="KW-1185">Reference proteome</keyword>
<dbReference type="FunFam" id="3.30.160.60:FF:002343">
    <property type="entry name" value="Zinc finger protein 33A"/>
    <property type="match status" value="2"/>
</dbReference>
<evidence type="ECO:0000256" key="3">
    <source>
        <dbReference type="ARBA" id="ARBA00006991"/>
    </source>
</evidence>
<keyword evidence="7" id="KW-0862">Zinc</keyword>
<evidence type="ECO:0000256" key="5">
    <source>
        <dbReference type="ARBA" id="ARBA00022737"/>
    </source>
</evidence>
<comment type="similarity">
    <text evidence="3">Belongs to the krueppel C2H2-type zinc-finger protein family.</text>
</comment>
<evidence type="ECO:0000256" key="9">
    <source>
        <dbReference type="ARBA" id="ARBA00023163"/>
    </source>
</evidence>
<dbReference type="OrthoDB" id="654211at2759"/>
<accession>A0A553QQA4</accession>
<protein>
    <recommendedName>
        <fullName evidence="13">C2H2-type domain-containing protein</fullName>
    </recommendedName>
</protein>
<dbReference type="PANTHER" id="PTHR16515">
    <property type="entry name" value="PR DOMAIN ZINC FINGER PROTEIN"/>
    <property type="match status" value="1"/>
</dbReference>
<evidence type="ECO:0000259" key="13">
    <source>
        <dbReference type="PROSITE" id="PS50157"/>
    </source>
</evidence>
<dbReference type="Gene3D" id="3.30.160.60">
    <property type="entry name" value="Classic Zinc Finger"/>
    <property type="match status" value="7"/>
</dbReference>
<keyword evidence="4" id="KW-0479">Metal-binding</keyword>
<dbReference type="PROSITE" id="PS00028">
    <property type="entry name" value="ZINC_FINGER_C2H2_1"/>
    <property type="match status" value="6"/>
</dbReference>
<evidence type="ECO:0000256" key="1">
    <source>
        <dbReference type="ARBA" id="ARBA00003767"/>
    </source>
</evidence>
<feature type="region of interest" description="Disordered" evidence="12">
    <location>
        <begin position="63"/>
        <end position="92"/>
    </location>
</feature>
<dbReference type="EMBL" id="SRMA01025671">
    <property type="protein sequence ID" value="TRY92159.1"/>
    <property type="molecule type" value="Genomic_DNA"/>
</dbReference>
<dbReference type="PANTHER" id="PTHR16515:SF49">
    <property type="entry name" value="GASTRULA ZINC FINGER PROTEIN XLCGF49.1-LIKE-RELATED"/>
    <property type="match status" value="1"/>
</dbReference>
<keyword evidence="10" id="KW-0539">Nucleus</keyword>
<dbReference type="GO" id="GO:0008270">
    <property type="term" value="F:zinc ion binding"/>
    <property type="evidence" value="ECO:0007669"/>
    <property type="project" value="UniProtKB-KW"/>
</dbReference>
<feature type="domain" description="C2H2-type" evidence="13">
    <location>
        <begin position="533"/>
        <end position="560"/>
    </location>
</feature>
<evidence type="ECO:0000256" key="4">
    <source>
        <dbReference type="ARBA" id="ARBA00022723"/>
    </source>
</evidence>
<feature type="compositionally biased region" description="Polar residues" evidence="12">
    <location>
        <begin position="321"/>
        <end position="338"/>
    </location>
</feature>
<dbReference type="InterPro" id="IPR050331">
    <property type="entry name" value="Zinc_finger"/>
</dbReference>
<keyword evidence="9" id="KW-0804">Transcription</keyword>
<dbReference type="InterPro" id="IPR013087">
    <property type="entry name" value="Znf_C2H2_type"/>
</dbReference>
<dbReference type="GO" id="GO:0005634">
    <property type="term" value="C:nucleus"/>
    <property type="evidence" value="ECO:0007669"/>
    <property type="project" value="UniProtKB-SubCell"/>
</dbReference>
<name>A0A553QQA4_9TELE</name>
<gene>
    <name evidence="14" type="ORF">DNTS_015083</name>
</gene>
<feature type="domain" description="C2H2-type" evidence="13">
    <location>
        <begin position="203"/>
        <end position="230"/>
    </location>
</feature>
<dbReference type="Proteomes" id="UP000316079">
    <property type="component" value="Unassembled WGS sequence"/>
</dbReference>
<organism evidence="14 15">
    <name type="scientific">Danionella cerebrum</name>
    <dbReference type="NCBI Taxonomy" id="2873325"/>
    <lineage>
        <taxon>Eukaryota</taxon>
        <taxon>Metazoa</taxon>
        <taxon>Chordata</taxon>
        <taxon>Craniata</taxon>
        <taxon>Vertebrata</taxon>
        <taxon>Euteleostomi</taxon>
        <taxon>Actinopterygii</taxon>
        <taxon>Neopterygii</taxon>
        <taxon>Teleostei</taxon>
        <taxon>Ostariophysi</taxon>
        <taxon>Cypriniformes</taxon>
        <taxon>Danionidae</taxon>
        <taxon>Danioninae</taxon>
        <taxon>Danionella</taxon>
    </lineage>
</organism>
<dbReference type="FunFam" id="3.30.160.60:FF:000417">
    <property type="entry name" value="Zinc finger protein"/>
    <property type="match status" value="1"/>
</dbReference>
<evidence type="ECO:0000256" key="10">
    <source>
        <dbReference type="ARBA" id="ARBA00023242"/>
    </source>
</evidence>
<dbReference type="SMART" id="SM00355">
    <property type="entry name" value="ZnF_C2H2"/>
    <property type="match status" value="7"/>
</dbReference>
<dbReference type="FunFam" id="3.30.160.60:FF:000250">
    <property type="entry name" value="zinc finger protein 197 isoform X1"/>
    <property type="match status" value="1"/>
</dbReference>
<dbReference type="AlphaFoldDB" id="A0A553QQA4"/>
<keyword evidence="8" id="KW-0805">Transcription regulation</keyword>
<comment type="subcellular location">
    <subcellularLocation>
        <location evidence="2">Nucleus</location>
    </subcellularLocation>
</comment>
<feature type="domain" description="C2H2-type" evidence="13">
    <location>
        <begin position="477"/>
        <end position="504"/>
    </location>
</feature>
<reference evidence="14 15" key="1">
    <citation type="journal article" date="2019" name="Sci. Data">
        <title>Hybrid genome assembly and annotation of Danionella translucida.</title>
        <authorList>
            <person name="Kadobianskyi M."/>
            <person name="Schulze L."/>
            <person name="Schuelke M."/>
            <person name="Judkewitz B."/>
        </authorList>
    </citation>
    <scope>NUCLEOTIDE SEQUENCE [LARGE SCALE GENOMIC DNA]</scope>
    <source>
        <strain evidence="14 15">Bolton</strain>
    </source>
</reference>
<comment type="caution">
    <text evidence="14">The sequence shown here is derived from an EMBL/GenBank/DDBJ whole genome shotgun (WGS) entry which is preliminary data.</text>
</comment>
<sequence length="586" mass="65990">MNTADFQTQLSSILEIMAKTAVVEISKLFEENSLLLRLQISRCTEQNDFLQKRCRLLESQLKSARKPAGGSNGSPTAQQLKPSESEEKPSVEVFGKEWDVNLWRREESNSGEQEDHVDLDSSDSPENGDYSVNSRPENDGSRHLTGRGVSRAEGGFDQMSEDFTTYTVSSDEPAADEGMVSAEEQGATGLDLNILQIPRKKKHECYICGKNFEYLSLVQRHMRTHSAEKPYECPICGKRFGQKRYLIAHERTHSGVKPYVCSECGKSFSMKRSLNLHLHIHTGVKPLKLHQVSRFIEENESLKQRCRVLESELKSARKPTGETNGTRTPLSVSPSETENQPIIQGVFGKEWCVNLWRQQESNPGKQEDVDSSDSPGEPISLLEEAVEGNSEELLKNEDGSNNSRCEDDGCRRLSTGEVVQNGPWFPRIGDYAEDYSTYTVPSDEQDQPAADGIFLAEQQGATGLIQNIPQKPRRKKHECTVCGKIFDHLTRFQNHLRTHSGEKPFGCPVCGKWFGRKMYLIVHERTHSGEKPYVCLECGKSFSQKSSLNVHIRRHTGLKPYVCSKCGKGFAYQFMLNAHKCSVEQT</sequence>
<dbReference type="Pfam" id="PF00096">
    <property type="entry name" value="zf-C2H2"/>
    <property type="match status" value="6"/>
</dbReference>
<dbReference type="STRING" id="623744.A0A553QQA4"/>
<dbReference type="FunFam" id="3.30.160.60:FF:000193">
    <property type="entry name" value="Zinc finger protein 300"/>
    <property type="match status" value="1"/>
</dbReference>
<feature type="domain" description="C2H2-type" evidence="13">
    <location>
        <begin position="259"/>
        <end position="286"/>
    </location>
</feature>
<keyword evidence="5" id="KW-0677">Repeat</keyword>
<evidence type="ECO:0000256" key="12">
    <source>
        <dbReference type="SAM" id="MobiDB-lite"/>
    </source>
</evidence>
<feature type="region of interest" description="Disordered" evidence="12">
    <location>
        <begin position="106"/>
        <end position="156"/>
    </location>
</feature>
<evidence type="ECO:0000256" key="6">
    <source>
        <dbReference type="ARBA" id="ARBA00022771"/>
    </source>
</evidence>